<organism evidence="1 2">
    <name type="scientific">Aldrovandia affinis</name>
    <dbReference type="NCBI Taxonomy" id="143900"/>
    <lineage>
        <taxon>Eukaryota</taxon>
        <taxon>Metazoa</taxon>
        <taxon>Chordata</taxon>
        <taxon>Craniata</taxon>
        <taxon>Vertebrata</taxon>
        <taxon>Euteleostomi</taxon>
        <taxon>Actinopterygii</taxon>
        <taxon>Neopterygii</taxon>
        <taxon>Teleostei</taxon>
        <taxon>Notacanthiformes</taxon>
        <taxon>Halosauridae</taxon>
        <taxon>Aldrovandia</taxon>
    </lineage>
</organism>
<accession>A0AAD7R439</accession>
<gene>
    <name evidence="1" type="ORF">AAFF_G00392800</name>
</gene>
<reference evidence="1" key="1">
    <citation type="journal article" date="2023" name="Science">
        <title>Genome structures resolve the early diversification of teleost fishes.</title>
        <authorList>
            <person name="Parey E."/>
            <person name="Louis A."/>
            <person name="Montfort J."/>
            <person name="Bouchez O."/>
            <person name="Roques C."/>
            <person name="Iampietro C."/>
            <person name="Lluch J."/>
            <person name="Castinel A."/>
            <person name="Donnadieu C."/>
            <person name="Desvignes T."/>
            <person name="Floi Bucao C."/>
            <person name="Jouanno E."/>
            <person name="Wen M."/>
            <person name="Mejri S."/>
            <person name="Dirks R."/>
            <person name="Jansen H."/>
            <person name="Henkel C."/>
            <person name="Chen W.J."/>
            <person name="Zahm M."/>
            <person name="Cabau C."/>
            <person name="Klopp C."/>
            <person name="Thompson A.W."/>
            <person name="Robinson-Rechavi M."/>
            <person name="Braasch I."/>
            <person name="Lecointre G."/>
            <person name="Bobe J."/>
            <person name="Postlethwait J.H."/>
            <person name="Berthelot C."/>
            <person name="Roest Crollius H."/>
            <person name="Guiguen Y."/>
        </authorList>
    </citation>
    <scope>NUCLEOTIDE SEQUENCE</scope>
    <source>
        <strain evidence="1">NC1722</strain>
    </source>
</reference>
<proteinExistence type="predicted"/>
<dbReference type="Proteomes" id="UP001221898">
    <property type="component" value="Unassembled WGS sequence"/>
</dbReference>
<comment type="caution">
    <text evidence="1">The sequence shown here is derived from an EMBL/GenBank/DDBJ whole genome shotgun (WGS) entry which is preliminary data.</text>
</comment>
<dbReference type="AlphaFoldDB" id="A0AAD7R439"/>
<protein>
    <submittedName>
        <fullName evidence="1">Uncharacterized protein</fullName>
    </submittedName>
</protein>
<dbReference type="EMBL" id="JAINUG010000741">
    <property type="protein sequence ID" value="KAJ8362152.1"/>
    <property type="molecule type" value="Genomic_DNA"/>
</dbReference>
<keyword evidence="2" id="KW-1185">Reference proteome</keyword>
<name>A0AAD7R439_9TELE</name>
<sequence>MRASRVVQWLQCPTLATATGVQFPVVPESALAGNATRGWQLAVCPREGGGKPTGCSLRIEQLTRCALIHGKNNHC</sequence>
<evidence type="ECO:0000313" key="1">
    <source>
        <dbReference type="EMBL" id="KAJ8362152.1"/>
    </source>
</evidence>
<evidence type="ECO:0000313" key="2">
    <source>
        <dbReference type="Proteomes" id="UP001221898"/>
    </source>
</evidence>